<accession>A0A2P5BUE4</accession>
<feature type="disulfide bond" evidence="5">
    <location>
        <begin position="75"/>
        <end position="90"/>
    </location>
</feature>
<keyword evidence="2" id="KW-0646">Protease inhibitor</keyword>
<dbReference type="OrthoDB" id="1928998at2759"/>
<dbReference type="InParanoid" id="A0A2P5BUE4"/>
<organism evidence="8 9">
    <name type="scientific">Trema orientale</name>
    <name type="common">Charcoal tree</name>
    <name type="synonym">Celtis orientalis</name>
    <dbReference type="NCBI Taxonomy" id="63057"/>
    <lineage>
        <taxon>Eukaryota</taxon>
        <taxon>Viridiplantae</taxon>
        <taxon>Streptophyta</taxon>
        <taxon>Embryophyta</taxon>
        <taxon>Tracheophyta</taxon>
        <taxon>Spermatophyta</taxon>
        <taxon>Magnoliopsida</taxon>
        <taxon>eudicotyledons</taxon>
        <taxon>Gunneridae</taxon>
        <taxon>Pentapetalae</taxon>
        <taxon>rosids</taxon>
        <taxon>fabids</taxon>
        <taxon>Rosales</taxon>
        <taxon>Cannabaceae</taxon>
        <taxon>Trema</taxon>
    </lineage>
</organism>
<keyword evidence="4 5" id="KW-1015">Disulfide bond</keyword>
<keyword evidence="3" id="KW-0722">Serine protease inhibitor</keyword>
<gene>
    <name evidence="8" type="ORF">TorRG33x02_308370</name>
</gene>
<dbReference type="GO" id="GO:0004867">
    <property type="term" value="F:serine-type endopeptidase inhibitor activity"/>
    <property type="evidence" value="ECO:0007669"/>
    <property type="project" value="UniProtKB-KW"/>
</dbReference>
<protein>
    <submittedName>
        <fullName evidence="8">Proteinase inhibitor I12, Bowman-Birk</fullName>
    </submittedName>
</protein>
<evidence type="ECO:0000256" key="5">
    <source>
        <dbReference type="PIRSR" id="PIRSR600877-51"/>
    </source>
</evidence>
<feature type="disulfide bond" evidence="5">
    <location>
        <begin position="71"/>
        <end position="78"/>
    </location>
</feature>
<comment type="similarity">
    <text evidence="1">Belongs to the Bowman-Birk serine protease inhibitor family.</text>
</comment>
<evidence type="ECO:0000313" key="8">
    <source>
        <dbReference type="EMBL" id="PON52396.1"/>
    </source>
</evidence>
<feature type="signal peptide" evidence="6">
    <location>
        <begin position="1"/>
        <end position="22"/>
    </location>
</feature>
<evidence type="ECO:0000313" key="9">
    <source>
        <dbReference type="Proteomes" id="UP000237000"/>
    </source>
</evidence>
<dbReference type="SMART" id="SM00269">
    <property type="entry name" value="BowB"/>
    <property type="match status" value="1"/>
</dbReference>
<feature type="chain" id="PRO_5015149323" evidence="6">
    <location>
        <begin position="23"/>
        <end position="118"/>
    </location>
</feature>
<evidence type="ECO:0000256" key="6">
    <source>
        <dbReference type="SAM" id="SignalP"/>
    </source>
</evidence>
<dbReference type="Proteomes" id="UP000237000">
    <property type="component" value="Unassembled WGS sequence"/>
</dbReference>
<feature type="disulfide bond" evidence="5">
    <location>
        <begin position="80"/>
        <end position="88"/>
    </location>
</feature>
<comment type="caution">
    <text evidence="8">The sequence shown here is derived from an EMBL/GenBank/DDBJ whole genome shotgun (WGS) entry which is preliminary data.</text>
</comment>
<keyword evidence="9" id="KW-1185">Reference proteome</keyword>
<dbReference type="SUPFAM" id="SSF57247">
    <property type="entry name" value="Bowman-Birk inhibitor, BBI"/>
    <property type="match status" value="1"/>
</dbReference>
<proteinExistence type="inferred from homology"/>
<feature type="disulfide bond" evidence="5">
    <location>
        <begin position="49"/>
        <end position="101"/>
    </location>
</feature>
<keyword evidence="6" id="KW-0732">Signal</keyword>
<dbReference type="AlphaFoldDB" id="A0A2P5BUE4"/>
<sequence>MAFNKVFMVILLLLAAVALATARVDFSKVSEYSEVSQSALNPRSSSEYCCDNCECEDELSCRCYDRRINQCHTTCATCICTRSFPAYCICVDPITTCPSKCTVTETASESLLALNTNY</sequence>
<evidence type="ECO:0000259" key="7">
    <source>
        <dbReference type="SMART" id="SM00269"/>
    </source>
</evidence>
<feature type="disulfide bond" evidence="5">
    <location>
        <begin position="53"/>
        <end position="97"/>
    </location>
</feature>
<name>A0A2P5BUE4_TREOI</name>
<dbReference type="EMBL" id="JXTC01000459">
    <property type="protein sequence ID" value="PON52396.1"/>
    <property type="molecule type" value="Genomic_DNA"/>
</dbReference>
<feature type="disulfide bond" evidence="5">
    <location>
        <begin position="55"/>
        <end position="61"/>
    </location>
</feature>
<feature type="domain" description="Bowman-Birk serine protease inhibitors family" evidence="7">
    <location>
        <begin position="49"/>
        <end position="101"/>
    </location>
</feature>
<reference evidence="9" key="1">
    <citation type="submission" date="2016-06" db="EMBL/GenBank/DDBJ databases">
        <title>Parallel loss of symbiosis genes in relatives of nitrogen-fixing non-legume Parasponia.</title>
        <authorList>
            <person name="Van Velzen R."/>
            <person name="Holmer R."/>
            <person name="Bu F."/>
            <person name="Rutten L."/>
            <person name="Van Zeijl A."/>
            <person name="Liu W."/>
            <person name="Santuari L."/>
            <person name="Cao Q."/>
            <person name="Sharma T."/>
            <person name="Shen D."/>
            <person name="Roswanjaya Y."/>
            <person name="Wardhani T."/>
            <person name="Kalhor M.S."/>
            <person name="Jansen J."/>
            <person name="Van den Hoogen J."/>
            <person name="Gungor B."/>
            <person name="Hartog M."/>
            <person name="Hontelez J."/>
            <person name="Verver J."/>
            <person name="Yang W.-C."/>
            <person name="Schijlen E."/>
            <person name="Repin R."/>
            <person name="Schilthuizen M."/>
            <person name="Schranz E."/>
            <person name="Heidstra R."/>
            <person name="Miyata K."/>
            <person name="Fedorova E."/>
            <person name="Kohlen W."/>
            <person name="Bisseling T."/>
            <person name="Smit S."/>
            <person name="Geurts R."/>
        </authorList>
    </citation>
    <scope>NUCLEOTIDE SEQUENCE [LARGE SCALE GENOMIC DNA]</scope>
    <source>
        <strain evidence="9">cv. RG33-2</strain>
    </source>
</reference>
<evidence type="ECO:0000256" key="1">
    <source>
        <dbReference type="ARBA" id="ARBA00008506"/>
    </source>
</evidence>
<dbReference type="Gene3D" id="2.10.69.10">
    <property type="entry name" value="Cysteine Protease (Bromelain) Inhibitor, subunit H"/>
    <property type="match status" value="1"/>
</dbReference>
<dbReference type="GO" id="GO:0005576">
    <property type="term" value="C:extracellular region"/>
    <property type="evidence" value="ECO:0007669"/>
    <property type="project" value="InterPro"/>
</dbReference>
<evidence type="ECO:0000256" key="4">
    <source>
        <dbReference type="ARBA" id="ARBA00023157"/>
    </source>
</evidence>
<feature type="disulfide bond" evidence="5">
    <location>
        <begin position="50"/>
        <end position="63"/>
    </location>
</feature>
<dbReference type="InterPro" id="IPR000877">
    <property type="entry name" value="Prot_inh_BBI"/>
</dbReference>
<dbReference type="InterPro" id="IPR035995">
    <property type="entry name" value="Bowman-Birk_prot_inh"/>
</dbReference>
<evidence type="ECO:0000256" key="2">
    <source>
        <dbReference type="ARBA" id="ARBA00022690"/>
    </source>
</evidence>
<evidence type="ECO:0000256" key="3">
    <source>
        <dbReference type="ARBA" id="ARBA00022900"/>
    </source>
</evidence>